<protein>
    <submittedName>
        <fullName evidence="2">Uncharacterized protein</fullName>
    </submittedName>
</protein>
<reference evidence="2" key="1">
    <citation type="submission" date="2021-06" db="EMBL/GenBank/DDBJ databases">
        <authorList>
            <person name="Hodson N. C."/>
            <person name="Mongue J. A."/>
            <person name="Jaron S. K."/>
        </authorList>
    </citation>
    <scope>NUCLEOTIDE SEQUENCE</scope>
</reference>
<name>A0A8J2L2L1_9HEXA</name>
<proteinExistence type="predicted"/>
<gene>
    <name evidence="2" type="ORF">AFUS01_LOCUS35119</name>
</gene>
<dbReference type="Proteomes" id="UP000708208">
    <property type="component" value="Unassembled WGS sequence"/>
</dbReference>
<feature type="signal peptide" evidence="1">
    <location>
        <begin position="1"/>
        <end position="16"/>
    </location>
</feature>
<keyword evidence="3" id="KW-1185">Reference proteome</keyword>
<dbReference type="AlphaFoldDB" id="A0A8J2L2L1"/>
<organism evidence="2 3">
    <name type="scientific">Allacma fusca</name>
    <dbReference type="NCBI Taxonomy" id="39272"/>
    <lineage>
        <taxon>Eukaryota</taxon>
        <taxon>Metazoa</taxon>
        <taxon>Ecdysozoa</taxon>
        <taxon>Arthropoda</taxon>
        <taxon>Hexapoda</taxon>
        <taxon>Collembola</taxon>
        <taxon>Symphypleona</taxon>
        <taxon>Sminthuridae</taxon>
        <taxon>Allacma</taxon>
    </lineage>
</organism>
<evidence type="ECO:0000313" key="3">
    <source>
        <dbReference type="Proteomes" id="UP000708208"/>
    </source>
</evidence>
<comment type="caution">
    <text evidence="2">The sequence shown here is derived from an EMBL/GenBank/DDBJ whole genome shotgun (WGS) entry which is preliminary data.</text>
</comment>
<keyword evidence="1" id="KW-0732">Signal</keyword>
<accession>A0A8J2L2L1</accession>
<sequence>MKVLIMFTAILAVATAQWGYPYYGYSPNTAIQNSNANSGFGGTSIASGTANANMGYGVPLLRGKRSPDPQYYPYPYYGNYAPNTAAQTSNANSGFGGTSIASGTANANMGGYGVPLLRAAILFDRPDIFIVKSFKNSAGSLGKNV</sequence>
<dbReference type="EMBL" id="CAJVCH010534553">
    <property type="protein sequence ID" value="CAG7824991.1"/>
    <property type="molecule type" value="Genomic_DNA"/>
</dbReference>
<evidence type="ECO:0000313" key="2">
    <source>
        <dbReference type="EMBL" id="CAG7824991.1"/>
    </source>
</evidence>
<evidence type="ECO:0000256" key="1">
    <source>
        <dbReference type="SAM" id="SignalP"/>
    </source>
</evidence>
<feature type="chain" id="PRO_5035259314" evidence="1">
    <location>
        <begin position="17"/>
        <end position="145"/>
    </location>
</feature>